<feature type="transmembrane region" description="Helical" evidence="9">
    <location>
        <begin position="180"/>
        <end position="197"/>
    </location>
</feature>
<feature type="binding site" evidence="7">
    <location>
        <position position="463"/>
    </location>
    <ligand>
        <name>substrate</name>
    </ligand>
</feature>
<feature type="transmembrane region" description="Helical" evidence="9">
    <location>
        <begin position="87"/>
        <end position="106"/>
    </location>
</feature>
<feature type="domain" description="Sulfatase N-terminal" evidence="10">
    <location>
        <begin position="283"/>
        <end position="566"/>
    </location>
</feature>
<dbReference type="GO" id="GO:0005886">
    <property type="term" value="C:plasma membrane"/>
    <property type="evidence" value="ECO:0007669"/>
    <property type="project" value="UniProtKB-SubCell"/>
</dbReference>
<comment type="subcellular location">
    <subcellularLocation>
        <location evidence="1">Cell membrane</location>
        <topology evidence="1">Multi-pass membrane protein</topology>
    </subcellularLocation>
</comment>
<dbReference type="GO" id="GO:0046872">
    <property type="term" value="F:metal ion binding"/>
    <property type="evidence" value="ECO:0007669"/>
    <property type="project" value="UniProtKB-KW"/>
</dbReference>
<keyword evidence="2" id="KW-1003">Cell membrane</keyword>
<evidence type="ECO:0000313" key="11">
    <source>
        <dbReference type="EMBL" id="MCG2460372.1"/>
    </source>
</evidence>
<keyword evidence="7" id="KW-0479">Metal-binding</keyword>
<feature type="transmembrane region" description="Helical" evidence="9">
    <location>
        <begin position="140"/>
        <end position="159"/>
    </location>
</feature>
<gene>
    <name evidence="11" type="ORF">K8352_06400</name>
</gene>
<dbReference type="SUPFAM" id="SSF53649">
    <property type="entry name" value="Alkaline phosphatase-like"/>
    <property type="match status" value="1"/>
</dbReference>
<dbReference type="GO" id="GO:0016787">
    <property type="term" value="F:hydrolase activity"/>
    <property type="evidence" value="ECO:0007669"/>
    <property type="project" value="UniProtKB-KW"/>
</dbReference>
<evidence type="ECO:0000256" key="6">
    <source>
        <dbReference type="PIRSR" id="PIRSR005091-1"/>
    </source>
</evidence>
<keyword evidence="3 9" id="KW-0812">Transmembrane</keyword>
<dbReference type="InterPro" id="IPR012160">
    <property type="entry name" value="LtaS-like"/>
</dbReference>
<feature type="binding site" evidence="8">
    <location>
        <position position="291"/>
    </location>
    <ligand>
        <name>Mn(2+)</name>
        <dbReference type="ChEBI" id="CHEBI:29035"/>
    </ligand>
</feature>
<dbReference type="InterPro" id="IPR000917">
    <property type="entry name" value="Sulfatase_N"/>
</dbReference>
<protein>
    <submittedName>
        <fullName evidence="11">Sulfatase-like hydrolase/transferase</fullName>
    </submittedName>
</protein>
<keyword evidence="5 9" id="KW-0472">Membrane</keyword>
<dbReference type="PIRSF" id="PIRSF005091">
    <property type="entry name" value="Mmb_sulf_HI1246"/>
    <property type="match status" value="1"/>
</dbReference>
<reference evidence="11" key="1">
    <citation type="submission" date="2023-02" db="EMBL/GenBank/DDBJ databases">
        <title>Genome of Flavobacteriaceae gen. nov. sp. strain F89.</title>
        <authorList>
            <person name="Wang Y."/>
        </authorList>
    </citation>
    <scope>NUCLEOTIDE SEQUENCE</scope>
    <source>
        <strain evidence="11">F89</strain>
    </source>
</reference>
<dbReference type="Gene3D" id="3.30.1120.80">
    <property type="match status" value="1"/>
</dbReference>
<dbReference type="PANTHER" id="PTHR47371">
    <property type="entry name" value="LIPOTEICHOIC ACID SYNTHASE"/>
    <property type="match status" value="1"/>
</dbReference>
<name>A0AAE3EVF2_9FLAO</name>
<evidence type="ECO:0000256" key="3">
    <source>
        <dbReference type="ARBA" id="ARBA00022692"/>
    </source>
</evidence>
<feature type="transmembrane region" description="Helical" evidence="9">
    <location>
        <begin position="12"/>
        <end position="34"/>
    </location>
</feature>
<evidence type="ECO:0000256" key="2">
    <source>
        <dbReference type="ARBA" id="ARBA00022475"/>
    </source>
</evidence>
<dbReference type="EMBL" id="JAIRBC010000007">
    <property type="protein sequence ID" value="MCG2460372.1"/>
    <property type="molecule type" value="Genomic_DNA"/>
</dbReference>
<dbReference type="PANTHER" id="PTHR47371:SF3">
    <property type="entry name" value="PHOSPHOGLYCEROL TRANSFERASE I"/>
    <property type="match status" value="1"/>
</dbReference>
<organism evidence="11 12">
    <name type="scientific">Cerina litoralis</name>
    <dbReference type="NCBI Taxonomy" id="2874477"/>
    <lineage>
        <taxon>Bacteria</taxon>
        <taxon>Pseudomonadati</taxon>
        <taxon>Bacteroidota</taxon>
        <taxon>Flavobacteriia</taxon>
        <taxon>Flavobacteriales</taxon>
        <taxon>Flavobacteriaceae</taxon>
        <taxon>Cerina</taxon>
    </lineage>
</organism>
<accession>A0AAE3EVF2</accession>
<feature type="binding site" evidence="8">
    <location>
        <position position="516"/>
    </location>
    <ligand>
        <name>Mn(2+)</name>
        <dbReference type="ChEBI" id="CHEBI:29035"/>
    </ligand>
</feature>
<evidence type="ECO:0000259" key="10">
    <source>
        <dbReference type="Pfam" id="PF00884"/>
    </source>
</evidence>
<dbReference type="Gene3D" id="3.40.720.10">
    <property type="entry name" value="Alkaline Phosphatase, subunit A"/>
    <property type="match status" value="1"/>
</dbReference>
<keyword evidence="4 9" id="KW-1133">Transmembrane helix</keyword>
<sequence>MWSKIFPKRFALLKAFVLIFLSISFLVRLSLYIWDFKEVDQGIFNLLHTFLTGLLFDIGTVSFFTLPYLLYLLLFPTKWYGTIVDKVITVLGFFLGVLIIYFSFFAEFTFWDEFHRRFNFIAVDYLIYTYEVVQNINESYPLPILISSILALVALNIFLVHRLGYFRETYHNTTTLGQKLFAAIPWFLISVIFALYVNNEQAEWSENRYNNEISKAGIYSFFAAFRNNELSYTEFYKTIPEKVAFKKVKNALAGSSNNFVHPQTNGILRTIKNSDSATTEQKPNVIFICIESLSGSFLNSMGNDQNLTPNIDALANEGVFFTNFYATGTRTVRGMEAITLSIPPTPGRSIVKRKNNTGLFTIGEVFKEKGYDRNFFYGGDGYFDNMNTFFGGNGFNIIDRGRGFLLDKSIKTKRTNIEDNEVTFENAWGVCDTDIYNKVIKESDKAHGMGRPFFDFVMTTSNHKPYTYPEGKIDIPSGSGRDGAVKYTDYAIGEFFRIARTKPWFKNTVFVIMSDHCANSAGRGELDVKNHHIPALIYNLRNEQPKKVVTMSSQIDIFPTLFGLLGWDYDSNFFGMDVLKLKPEDGRAFIGTYRKLGLLKDEHVMVLGDQQTSNFYKWNPVDNNLKGLPMDNDFLENTISWYQVADYLYTHKGLEIKH</sequence>
<evidence type="ECO:0000256" key="9">
    <source>
        <dbReference type="SAM" id="Phobius"/>
    </source>
</evidence>
<keyword evidence="7" id="KW-0464">Manganese</keyword>
<feature type="transmembrane region" description="Helical" evidence="9">
    <location>
        <begin position="54"/>
        <end position="75"/>
    </location>
</feature>
<evidence type="ECO:0000256" key="1">
    <source>
        <dbReference type="ARBA" id="ARBA00004651"/>
    </source>
</evidence>
<keyword evidence="12" id="KW-1185">Reference proteome</keyword>
<dbReference type="InterPro" id="IPR050448">
    <property type="entry name" value="OpgB/LTA_synthase_biosynth"/>
</dbReference>
<keyword evidence="11" id="KW-0378">Hydrolase</keyword>
<feature type="active site" evidence="6">
    <location>
        <position position="331"/>
    </location>
</feature>
<dbReference type="Proteomes" id="UP001200642">
    <property type="component" value="Unassembled WGS sequence"/>
</dbReference>
<evidence type="ECO:0000256" key="5">
    <source>
        <dbReference type="ARBA" id="ARBA00023136"/>
    </source>
</evidence>
<dbReference type="AlphaFoldDB" id="A0AAE3EVF2"/>
<proteinExistence type="predicted"/>
<feature type="binding site" evidence="8">
    <location>
        <position position="515"/>
    </location>
    <ligand>
        <name>Mn(2+)</name>
        <dbReference type="ChEBI" id="CHEBI:29035"/>
    </ligand>
</feature>
<dbReference type="Pfam" id="PF00884">
    <property type="entry name" value="Sulfatase"/>
    <property type="match status" value="1"/>
</dbReference>
<dbReference type="RefSeq" id="WP_317901517.1">
    <property type="nucleotide sequence ID" value="NZ_JAIRBC010000007.1"/>
</dbReference>
<dbReference type="InterPro" id="IPR017850">
    <property type="entry name" value="Alkaline_phosphatase_core_sf"/>
</dbReference>
<evidence type="ECO:0000256" key="8">
    <source>
        <dbReference type="PIRSR" id="PIRSR005091-3"/>
    </source>
</evidence>
<comment type="caution">
    <text evidence="11">The sequence shown here is derived from an EMBL/GenBank/DDBJ whole genome shotgun (WGS) entry which is preliminary data.</text>
</comment>
<feature type="binding site" evidence="8">
    <location>
        <position position="331"/>
    </location>
    <ligand>
        <name>Mn(2+)</name>
        <dbReference type="ChEBI" id="CHEBI:29035"/>
    </ligand>
</feature>
<dbReference type="CDD" id="cd16015">
    <property type="entry name" value="LTA_synthase"/>
    <property type="match status" value="1"/>
</dbReference>
<evidence type="ECO:0000256" key="4">
    <source>
        <dbReference type="ARBA" id="ARBA00022989"/>
    </source>
</evidence>
<evidence type="ECO:0000256" key="7">
    <source>
        <dbReference type="PIRSR" id="PIRSR005091-2"/>
    </source>
</evidence>
<evidence type="ECO:0000313" key="12">
    <source>
        <dbReference type="Proteomes" id="UP001200642"/>
    </source>
</evidence>